<keyword evidence="2 7" id="KW-0813">Transport</keyword>
<dbReference type="Gene3D" id="1.10.3720.10">
    <property type="entry name" value="MetI-like"/>
    <property type="match status" value="1"/>
</dbReference>
<dbReference type="InterPro" id="IPR045621">
    <property type="entry name" value="BPD_transp_1_N"/>
</dbReference>
<organism evidence="9 10">
    <name type="scientific">Cellulomonas shaoxiangyii</name>
    <dbReference type="NCBI Taxonomy" id="2566013"/>
    <lineage>
        <taxon>Bacteria</taxon>
        <taxon>Bacillati</taxon>
        <taxon>Actinomycetota</taxon>
        <taxon>Actinomycetes</taxon>
        <taxon>Micrococcales</taxon>
        <taxon>Cellulomonadaceae</taxon>
        <taxon>Cellulomonas</taxon>
    </lineage>
</organism>
<keyword evidence="5 7" id="KW-1133">Transmembrane helix</keyword>
<dbReference type="OrthoDB" id="3171583at2"/>
<evidence type="ECO:0000313" key="10">
    <source>
        <dbReference type="Proteomes" id="UP000296469"/>
    </source>
</evidence>
<reference evidence="9 10" key="1">
    <citation type="submission" date="2019-04" db="EMBL/GenBank/DDBJ databases">
        <title>Isolation and identification of Cellulomonas shaoxiangyii sp. Nov. isolated from feces of the Tibetan antelopes (Pantholops hodgsonii) in the Qinghai-Tibet plateau of China.</title>
        <authorList>
            <person name="Tian Z."/>
        </authorList>
    </citation>
    <scope>NUCLEOTIDE SEQUENCE [LARGE SCALE GENOMIC DNA]</scope>
    <source>
        <strain evidence="9 10">Z28</strain>
    </source>
</reference>
<protein>
    <submittedName>
        <fullName evidence="9">ABC transporter permease</fullName>
    </submittedName>
</protein>
<feature type="domain" description="ABC transmembrane type-1" evidence="8">
    <location>
        <begin position="97"/>
        <end position="317"/>
    </location>
</feature>
<dbReference type="PANTHER" id="PTHR43163">
    <property type="entry name" value="DIPEPTIDE TRANSPORT SYSTEM PERMEASE PROTEIN DPPB-RELATED"/>
    <property type="match status" value="1"/>
</dbReference>
<dbReference type="Pfam" id="PF19300">
    <property type="entry name" value="BPD_transp_1_N"/>
    <property type="match status" value="1"/>
</dbReference>
<dbReference type="GO" id="GO:0005886">
    <property type="term" value="C:plasma membrane"/>
    <property type="evidence" value="ECO:0007669"/>
    <property type="project" value="UniProtKB-SubCell"/>
</dbReference>
<dbReference type="InterPro" id="IPR035906">
    <property type="entry name" value="MetI-like_sf"/>
</dbReference>
<dbReference type="GO" id="GO:0055085">
    <property type="term" value="P:transmembrane transport"/>
    <property type="evidence" value="ECO:0007669"/>
    <property type="project" value="InterPro"/>
</dbReference>
<dbReference type="CDD" id="cd06261">
    <property type="entry name" value="TM_PBP2"/>
    <property type="match status" value="1"/>
</dbReference>
<accession>A0A4P7SFQ9</accession>
<feature type="transmembrane region" description="Helical" evidence="7">
    <location>
        <begin position="132"/>
        <end position="156"/>
    </location>
</feature>
<evidence type="ECO:0000256" key="5">
    <source>
        <dbReference type="ARBA" id="ARBA00022989"/>
    </source>
</evidence>
<keyword evidence="4 7" id="KW-0812">Transmembrane</keyword>
<keyword evidence="6 7" id="KW-0472">Membrane</keyword>
<evidence type="ECO:0000256" key="6">
    <source>
        <dbReference type="ARBA" id="ARBA00023136"/>
    </source>
</evidence>
<comment type="similarity">
    <text evidence="7">Belongs to the binding-protein-dependent transport system permease family.</text>
</comment>
<feature type="transmembrane region" description="Helical" evidence="7">
    <location>
        <begin position="255"/>
        <end position="278"/>
    </location>
</feature>
<keyword evidence="3" id="KW-1003">Cell membrane</keyword>
<dbReference type="InterPro" id="IPR000515">
    <property type="entry name" value="MetI-like"/>
</dbReference>
<evidence type="ECO:0000256" key="7">
    <source>
        <dbReference type="RuleBase" id="RU363032"/>
    </source>
</evidence>
<keyword evidence="10" id="KW-1185">Reference proteome</keyword>
<dbReference type="Pfam" id="PF00528">
    <property type="entry name" value="BPD_transp_1"/>
    <property type="match status" value="1"/>
</dbReference>
<dbReference type="KEGG" id="celz:E5225_03385"/>
<feature type="transmembrane region" description="Helical" evidence="7">
    <location>
        <begin position="93"/>
        <end position="120"/>
    </location>
</feature>
<name>A0A4P7SFQ9_9CELL</name>
<dbReference type="PROSITE" id="PS50928">
    <property type="entry name" value="ABC_TM1"/>
    <property type="match status" value="1"/>
</dbReference>
<evidence type="ECO:0000259" key="8">
    <source>
        <dbReference type="PROSITE" id="PS50928"/>
    </source>
</evidence>
<feature type="transmembrane region" description="Helical" evidence="7">
    <location>
        <begin position="298"/>
        <end position="317"/>
    </location>
</feature>
<feature type="transmembrane region" description="Helical" evidence="7">
    <location>
        <begin position="194"/>
        <end position="217"/>
    </location>
</feature>
<gene>
    <name evidence="9" type="ORF">E5225_03385</name>
</gene>
<dbReference type="AlphaFoldDB" id="A0A4P7SFQ9"/>
<dbReference type="SUPFAM" id="SSF161098">
    <property type="entry name" value="MetI-like"/>
    <property type="match status" value="1"/>
</dbReference>
<evidence type="ECO:0000256" key="4">
    <source>
        <dbReference type="ARBA" id="ARBA00022692"/>
    </source>
</evidence>
<comment type="subcellular location">
    <subcellularLocation>
        <location evidence="1 7">Cell membrane</location>
        <topology evidence="1 7">Multi-pass membrane protein</topology>
    </subcellularLocation>
</comment>
<proteinExistence type="inferred from homology"/>
<evidence type="ECO:0000256" key="1">
    <source>
        <dbReference type="ARBA" id="ARBA00004651"/>
    </source>
</evidence>
<evidence type="ECO:0000256" key="2">
    <source>
        <dbReference type="ARBA" id="ARBA00022448"/>
    </source>
</evidence>
<dbReference type="EMBL" id="CP039291">
    <property type="protein sequence ID" value="QCB92740.1"/>
    <property type="molecule type" value="Genomic_DNA"/>
</dbReference>
<evidence type="ECO:0000313" key="9">
    <source>
        <dbReference type="EMBL" id="QCB92740.1"/>
    </source>
</evidence>
<evidence type="ECO:0000256" key="3">
    <source>
        <dbReference type="ARBA" id="ARBA00022475"/>
    </source>
</evidence>
<dbReference type="Proteomes" id="UP000296469">
    <property type="component" value="Chromosome"/>
</dbReference>
<dbReference type="PANTHER" id="PTHR43163:SF6">
    <property type="entry name" value="DIPEPTIDE TRANSPORT SYSTEM PERMEASE PROTEIN DPPB-RELATED"/>
    <property type="match status" value="1"/>
</dbReference>
<dbReference type="RefSeq" id="WP_135972661.1">
    <property type="nucleotide sequence ID" value="NZ_CP039291.1"/>
</dbReference>
<sequence length="331" mass="34281">MPHLRFLAVRLASLLGLLLVLSLVLFLLQEVSGADPVAATIGGNASPEAVAAARERLGLDDPAPERYLAFVGGLATGDLGTSFRTRRPVMDDIAAYLPATLELVLVAFALALVLGTLFAVSSMLRWPLSGPFRGLLFVGSTAPTFMLGIVGLIVFYKLLDWLPASGRGGVTDGPTGMTVLDSLLTGDVAAAGDAVAHVALPALALAVGPALAIGRVLRSSLTETLRSDYVRTATAKGLGEFQVLRRHVLRNSLNAALSMSALQLGFMFGGVLLIEGVFTWGGLGSYLSASLPVADFPAIAGVTFVLGGLYVVVNAVADVLQSVADPRISVS</sequence>